<evidence type="ECO:0000313" key="3">
    <source>
        <dbReference type="EMBL" id="GIH20984.1"/>
    </source>
</evidence>
<protein>
    <recommendedName>
        <fullName evidence="5">HicB family protein</fullName>
    </recommendedName>
</protein>
<dbReference type="SUPFAM" id="SSF143100">
    <property type="entry name" value="TTHA1013/TTHA0281-like"/>
    <property type="match status" value="1"/>
</dbReference>
<accession>A0A8J3R375</accession>
<feature type="region of interest" description="Disordered" evidence="2">
    <location>
        <begin position="126"/>
        <end position="165"/>
    </location>
</feature>
<organism evidence="3 4">
    <name type="scientific">Rugosimonospora africana</name>
    <dbReference type="NCBI Taxonomy" id="556532"/>
    <lineage>
        <taxon>Bacteria</taxon>
        <taxon>Bacillati</taxon>
        <taxon>Actinomycetota</taxon>
        <taxon>Actinomycetes</taxon>
        <taxon>Micromonosporales</taxon>
        <taxon>Micromonosporaceae</taxon>
        <taxon>Rugosimonospora</taxon>
    </lineage>
</organism>
<evidence type="ECO:0008006" key="5">
    <source>
        <dbReference type="Google" id="ProtNLM"/>
    </source>
</evidence>
<proteinExistence type="predicted"/>
<dbReference type="InterPro" id="IPR035069">
    <property type="entry name" value="TTHA1013/TTHA0281-like"/>
</dbReference>
<dbReference type="AlphaFoldDB" id="A0A8J3R375"/>
<feature type="coiled-coil region" evidence="1">
    <location>
        <begin position="75"/>
        <end position="102"/>
    </location>
</feature>
<evidence type="ECO:0000256" key="2">
    <source>
        <dbReference type="SAM" id="MobiDB-lite"/>
    </source>
</evidence>
<dbReference type="EMBL" id="BONZ01000112">
    <property type="protein sequence ID" value="GIH20984.1"/>
    <property type="molecule type" value="Genomic_DNA"/>
</dbReference>
<reference evidence="3" key="1">
    <citation type="submission" date="2021-01" db="EMBL/GenBank/DDBJ databases">
        <title>Whole genome shotgun sequence of Rugosimonospora africana NBRC 104875.</title>
        <authorList>
            <person name="Komaki H."/>
            <person name="Tamura T."/>
        </authorList>
    </citation>
    <scope>NUCLEOTIDE SEQUENCE</scope>
    <source>
        <strain evidence="3">NBRC 104875</strain>
    </source>
</reference>
<sequence>MAEVSAKTYRVDVIREDGSWLADVPDLQGVHTWARNLPTLDRSVREVIALAEDLPDGAEDGLRLDYEYNIGDPELNAITARLRAERERIQKAERELAEATAAAAGRLVGDAALSVRDAATLLAVSPQRVSQVAPQPAHAERRARVARSKKAAKKVRKQRQERTSA</sequence>
<evidence type="ECO:0000313" key="4">
    <source>
        <dbReference type="Proteomes" id="UP000642748"/>
    </source>
</evidence>
<name>A0A8J3R375_9ACTN</name>
<keyword evidence="4" id="KW-1185">Reference proteome</keyword>
<gene>
    <name evidence="3" type="ORF">Raf01_91560</name>
</gene>
<evidence type="ECO:0000256" key="1">
    <source>
        <dbReference type="SAM" id="Coils"/>
    </source>
</evidence>
<feature type="compositionally biased region" description="Basic residues" evidence="2">
    <location>
        <begin position="144"/>
        <end position="157"/>
    </location>
</feature>
<keyword evidence="1" id="KW-0175">Coiled coil</keyword>
<comment type="caution">
    <text evidence="3">The sequence shown here is derived from an EMBL/GenBank/DDBJ whole genome shotgun (WGS) entry which is preliminary data.</text>
</comment>
<dbReference type="Proteomes" id="UP000642748">
    <property type="component" value="Unassembled WGS sequence"/>
</dbReference>